<reference evidence="2 3" key="2">
    <citation type="submission" date="2024-05" db="EMBL/GenBank/DDBJ databases">
        <authorList>
            <person name="Chen Y."/>
            <person name="Shah S."/>
            <person name="Dougan E. K."/>
            <person name="Thang M."/>
            <person name="Chan C."/>
        </authorList>
    </citation>
    <scope>NUCLEOTIDE SEQUENCE [LARGE SCALE GENOMIC DNA]</scope>
</reference>
<dbReference type="Proteomes" id="UP001152797">
    <property type="component" value="Unassembled WGS sequence"/>
</dbReference>
<comment type="caution">
    <text evidence="1">The sequence shown here is derived from an EMBL/GenBank/DDBJ whole genome shotgun (WGS) entry which is preliminary data.</text>
</comment>
<keyword evidence="3" id="KW-1185">Reference proteome</keyword>
<name>A0A9P1GAN7_9DINO</name>
<organism evidence="1">
    <name type="scientific">Cladocopium goreaui</name>
    <dbReference type="NCBI Taxonomy" id="2562237"/>
    <lineage>
        <taxon>Eukaryota</taxon>
        <taxon>Sar</taxon>
        <taxon>Alveolata</taxon>
        <taxon>Dinophyceae</taxon>
        <taxon>Suessiales</taxon>
        <taxon>Symbiodiniaceae</taxon>
        <taxon>Cladocopium</taxon>
    </lineage>
</organism>
<dbReference type="AlphaFoldDB" id="A0A9P1GAN7"/>
<accession>A0A9P1GAN7</accession>
<reference evidence="1" key="1">
    <citation type="submission" date="2022-10" db="EMBL/GenBank/DDBJ databases">
        <authorList>
            <person name="Chen Y."/>
            <person name="Dougan E. K."/>
            <person name="Chan C."/>
            <person name="Rhodes N."/>
            <person name="Thang M."/>
        </authorList>
    </citation>
    <scope>NUCLEOTIDE SEQUENCE</scope>
</reference>
<protein>
    <submittedName>
        <fullName evidence="2">Embryogenesis-associated protein EMB8</fullName>
    </submittedName>
</protein>
<evidence type="ECO:0000313" key="1">
    <source>
        <dbReference type="EMBL" id="CAI4005907.1"/>
    </source>
</evidence>
<dbReference type="OrthoDB" id="10643518at2759"/>
<evidence type="ECO:0000313" key="3">
    <source>
        <dbReference type="Proteomes" id="UP001152797"/>
    </source>
</evidence>
<dbReference type="EMBL" id="CAMXCT020003722">
    <property type="protein sequence ID" value="CAL1159282.1"/>
    <property type="molecule type" value="Genomic_DNA"/>
</dbReference>
<proteinExistence type="predicted"/>
<gene>
    <name evidence="1" type="ORF">C1SCF055_LOCUS31592</name>
</gene>
<dbReference type="EMBL" id="CAMXCT010003722">
    <property type="protein sequence ID" value="CAI4005907.1"/>
    <property type="molecule type" value="Genomic_DNA"/>
</dbReference>
<evidence type="ECO:0000313" key="2">
    <source>
        <dbReference type="EMBL" id="CAL4793219.1"/>
    </source>
</evidence>
<sequence length="347" mass="38599">MAVERFKDENAMETLGLALASFTAAALSAAEESCEMRFREAALEFLARLKPKVTQTSMQRGLGHPIVDSTLPRLQLEVRKPPSLLPQTQLWRLLRHLPSQDRRKFIEERLSEAERRQLEHGLLAERARQGSLALALPSCVSLRSLCRWKGRARCRVGYRPILHLHDSLYAQASFTFNLATAVRAFGILLAMRAAAEEEAMTVEKMQQSIAHVQRAAGAQIFYFKTRVKVTSTLSSQRREVATPARRSLHLALREWQGAQLLRAEAAVITGRADRWGLGGLWHGVVTRGGSNVGVLQAAGRLFVVGWLKEPGKRKRLTLRLRKRKPSAEAPLTACETSAASPSAPNCN</sequence>
<dbReference type="EMBL" id="CAMXCT030003722">
    <property type="protein sequence ID" value="CAL4793219.1"/>
    <property type="molecule type" value="Genomic_DNA"/>
</dbReference>